<evidence type="ECO:0000313" key="20">
    <source>
        <dbReference type="Proteomes" id="UP001165122"/>
    </source>
</evidence>
<keyword evidence="10 14" id="KW-0234">DNA repair</keyword>
<evidence type="ECO:0000256" key="6">
    <source>
        <dbReference type="ARBA" id="ARBA00022741"/>
    </source>
</evidence>
<evidence type="ECO:0000256" key="17">
    <source>
        <dbReference type="SAM" id="MobiDB-lite"/>
    </source>
</evidence>
<feature type="compositionally biased region" description="Low complexity" evidence="17">
    <location>
        <begin position="102"/>
        <end position="116"/>
    </location>
</feature>
<reference evidence="20" key="1">
    <citation type="journal article" date="2023" name="Commun. Biol.">
        <title>Genome analysis of Parmales, the sister group of diatoms, reveals the evolutionary specialization of diatoms from phago-mixotrophs to photoautotrophs.</title>
        <authorList>
            <person name="Ban H."/>
            <person name="Sato S."/>
            <person name="Yoshikawa S."/>
            <person name="Yamada K."/>
            <person name="Nakamura Y."/>
            <person name="Ichinomiya M."/>
            <person name="Sato N."/>
            <person name="Blanc-Mathieu R."/>
            <person name="Endo H."/>
            <person name="Kuwata A."/>
            <person name="Ogata H."/>
        </authorList>
    </citation>
    <scope>NUCLEOTIDE SEQUENCE [LARGE SCALE GENOMIC DNA]</scope>
    <source>
        <strain evidence="20">NIES 3700</strain>
    </source>
</reference>
<dbReference type="SUPFAM" id="SSF56091">
    <property type="entry name" value="DNA ligase/mRNA capping enzyme, catalytic domain"/>
    <property type="match status" value="1"/>
</dbReference>
<evidence type="ECO:0000256" key="5">
    <source>
        <dbReference type="ARBA" id="ARBA00022705"/>
    </source>
</evidence>
<dbReference type="GO" id="GO:0051301">
    <property type="term" value="P:cell division"/>
    <property type="evidence" value="ECO:0007669"/>
    <property type="project" value="UniProtKB-KW"/>
</dbReference>
<dbReference type="SUPFAM" id="SSF50249">
    <property type="entry name" value="Nucleic acid-binding proteins"/>
    <property type="match status" value="1"/>
</dbReference>
<dbReference type="Gene3D" id="3.30.470.30">
    <property type="entry name" value="DNA ligase/mRNA capping enzyme"/>
    <property type="match status" value="1"/>
</dbReference>
<keyword evidence="12" id="KW-0131">Cell cycle</keyword>
<comment type="subcellular location">
    <subcellularLocation>
        <location evidence="1">Nucleus</location>
    </subcellularLocation>
</comment>
<dbReference type="GO" id="GO:0005634">
    <property type="term" value="C:nucleus"/>
    <property type="evidence" value="ECO:0007669"/>
    <property type="project" value="UniProtKB-SubCell"/>
</dbReference>
<organism evidence="19 20">
    <name type="scientific">Triparma laevis f. longispina</name>
    <dbReference type="NCBI Taxonomy" id="1714387"/>
    <lineage>
        <taxon>Eukaryota</taxon>
        <taxon>Sar</taxon>
        <taxon>Stramenopiles</taxon>
        <taxon>Ochrophyta</taxon>
        <taxon>Bolidophyceae</taxon>
        <taxon>Parmales</taxon>
        <taxon>Triparmaceae</taxon>
        <taxon>Triparma</taxon>
    </lineage>
</organism>
<dbReference type="Gene3D" id="1.10.3260.10">
    <property type="entry name" value="DNA ligase, ATP-dependent, N-terminal domain"/>
    <property type="match status" value="1"/>
</dbReference>
<dbReference type="EC" id="6.5.1.1" evidence="14"/>
<comment type="catalytic activity">
    <reaction evidence="13 14">
        <text>ATP + (deoxyribonucleotide)n-3'-hydroxyl + 5'-phospho-(deoxyribonucleotide)m = (deoxyribonucleotide)n+m + AMP + diphosphate.</text>
        <dbReference type="EC" id="6.5.1.1"/>
    </reaction>
</comment>
<dbReference type="SUPFAM" id="SSF117018">
    <property type="entry name" value="ATP-dependent DNA ligase DNA-binding domain"/>
    <property type="match status" value="1"/>
</dbReference>
<dbReference type="InterPro" id="IPR012309">
    <property type="entry name" value="DNA_ligase_ATP-dep_C"/>
</dbReference>
<dbReference type="FunFam" id="2.40.50.140:FF:000062">
    <property type="entry name" value="DNA ligase"/>
    <property type="match status" value="1"/>
</dbReference>
<dbReference type="Pfam" id="PF01068">
    <property type="entry name" value="DNA_ligase_A_M"/>
    <property type="match status" value="1"/>
</dbReference>
<keyword evidence="3 14" id="KW-0436">Ligase</keyword>
<gene>
    <name evidence="19" type="ORF">TrLO_g690</name>
</gene>
<evidence type="ECO:0000256" key="10">
    <source>
        <dbReference type="ARBA" id="ARBA00023204"/>
    </source>
</evidence>
<dbReference type="Pfam" id="PF04679">
    <property type="entry name" value="DNA_ligase_A_C"/>
    <property type="match status" value="1"/>
</dbReference>
<dbReference type="PROSITE" id="PS00697">
    <property type="entry name" value="DNA_LIGASE_A1"/>
    <property type="match status" value="1"/>
</dbReference>
<comment type="similarity">
    <text evidence="2 15">Belongs to the ATP-dependent DNA ligase family.</text>
</comment>
<keyword evidence="8 14" id="KW-0067">ATP-binding</keyword>
<dbReference type="PANTHER" id="PTHR45674:SF4">
    <property type="entry name" value="DNA LIGASE 1"/>
    <property type="match status" value="1"/>
</dbReference>
<dbReference type="InterPro" id="IPR000977">
    <property type="entry name" value="DNA_ligase_ATP-dep"/>
</dbReference>
<evidence type="ECO:0000256" key="11">
    <source>
        <dbReference type="ARBA" id="ARBA00023242"/>
    </source>
</evidence>
<feature type="coiled-coil region" evidence="16">
    <location>
        <begin position="423"/>
        <end position="450"/>
    </location>
</feature>
<dbReference type="InterPro" id="IPR036599">
    <property type="entry name" value="DNA_ligase_N_sf"/>
</dbReference>
<dbReference type="GO" id="GO:0005524">
    <property type="term" value="F:ATP binding"/>
    <property type="evidence" value="ECO:0007669"/>
    <property type="project" value="UniProtKB-KW"/>
</dbReference>
<dbReference type="EMBL" id="BRXW01000287">
    <property type="protein sequence ID" value="GMI17318.1"/>
    <property type="molecule type" value="Genomic_DNA"/>
</dbReference>
<dbReference type="PROSITE" id="PS00333">
    <property type="entry name" value="DNA_LIGASE_A2"/>
    <property type="match status" value="1"/>
</dbReference>
<protein>
    <recommendedName>
        <fullName evidence="14">DNA ligase</fullName>
        <ecNumber evidence="14">6.5.1.1</ecNumber>
    </recommendedName>
</protein>
<feature type="compositionally biased region" description="Basic and acidic residues" evidence="17">
    <location>
        <begin position="117"/>
        <end position="145"/>
    </location>
</feature>
<dbReference type="InterPro" id="IPR050191">
    <property type="entry name" value="ATP-dep_DNA_ligase"/>
</dbReference>
<keyword evidence="11" id="KW-0539">Nucleus</keyword>
<feature type="compositionally biased region" description="Low complexity" evidence="17">
    <location>
        <begin position="80"/>
        <end position="89"/>
    </location>
</feature>
<keyword evidence="6 14" id="KW-0547">Nucleotide-binding</keyword>
<evidence type="ECO:0000256" key="7">
    <source>
        <dbReference type="ARBA" id="ARBA00022763"/>
    </source>
</evidence>
<feature type="compositionally biased region" description="Low complexity" evidence="17">
    <location>
        <begin position="22"/>
        <end position="40"/>
    </location>
</feature>
<keyword evidence="16" id="KW-0175">Coiled coil</keyword>
<dbReference type="GO" id="GO:0003910">
    <property type="term" value="F:DNA ligase (ATP) activity"/>
    <property type="evidence" value="ECO:0007669"/>
    <property type="project" value="UniProtKB-EC"/>
</dbReference>
<feature type="domain" description="ATP-dependent DNA ligase family profile" evidence="18">
    <location>
        <begin position="618"/>
        <end position="757"/>
    </location>
</feature>
<dbReference type="GO" id="GO:0003677">
    <property type="term" value="F:DNA binding"/>
    <property type="evidence" value="ECO:0007669"/>
    <property type="project" value="InterPro"/>
</dbReference>
<feature type="region of interest" description="Disordered" evidence="17">
    <location>
        <begin position="16"/>
        <end position="210"/>
    </location>
</feature>
<evidence type="ECO:0000256" key="1">
    <source>
        <dbReference type="ARBA" id="ARBA00004123"/>
    </source>
</evidence>
<proteinExistence type="inferred from homology"/>
<feature type="compositionally biased region" description="Acidic residues" evidence="17">
    <location>
        <begin position="146"/>
        <end position="170"/>
    </location>
</feature>
<evidence type="ECO:0000256" key="2">
    <source>
        <dbReference type="ARBA" id="ARBA00007572"/>
    </source>
</evidence>
<dbReference type="OrthoDB" id="206088at2759"/>
<evidence type="ECO:0000256" key="14">
    <source>
        <dbReference type="RuleBase" id="RU000617"/>
    </source>
</evidence>
<dbReference type="GO" id="GO:0006310">
    <property type="term" value="P:DNA recombination"/>
    <property type="evidence" value="ECO:0007669"/>
    <property type="project" value="UniProtKB-KW"/>
</dbReference>
<keyword evidence="7 14" id="KW-0227">DNA damage</keyword>
<evidence type="ECO:0000256" key="15">
    <source>
        <dbReference type="RuleBase" id="RU004196"/>
    </source>
</evidence>
<evidence type="ECO:0000256" key="8">
    <source>
        <dbReference type="ARBA" id="ARBA00022840"/>
    </source>
</evidence>
<keyword evidence="20" id="KW-1185">Reference proteome</keyword>
<dbReference type="CDD" id="cd07900">
    <property type="entry name" value="Adenylation_DNA_ligase_I_Euk"/>
    <property type="match status" value="1"/>
</dbReference>
<dbReference type="AlphaFoldDB" id="A0A9W7FSS6"/>
<comment type="caution">
    <text evidence="19">The sequence shown here is derived from an EMBL/GenBank/DDBJ whole genome shotgun (WGS) entry which is preliminary data.</text>
</comment>
<dbReference type="GO" id="GO:0006281">
    <property type="term" value="P:DNA repair"/>
    <property type="evidence" value="ECO:0007669"/>
    <property type="project" value="UniProtKB-KW"/>
</dbReference>
<dbReference type="PROSITE" id="PS50160">
    <property type="entry name" value="DNA_LIGASE_A3"/>
    <property type="match status" value="1"/>
</dbReference>
<feature type="compositionally biased region" description="Low complexity" evidence="17">
    <location>
        <begin position="171"/>
        <end position="182"/>
    </location>
</feature>
<dbReference type="InterPro" id="IPR012340">
    <property type="entry name" value="NA-bd_OB-fold"/>
</dbReference>
<dbReference type="GO" id="GO:0005739">
    <property type="term" value="C:mitochondrion"/>
    <property type="evidence" value="ECO:0007669"/>
    <property type="project" value="TreeGrafter"/>
</dbReference>
<dbReference type="InterPro" id="IPR012308">
    <property type="entry name" value="DNA_ligase_ATP-dep_N"/>
</dbReference>
<dbReference type="NCBIfam" id="TIGR00574">
    <property type="entry name" value="dnl1"/>
    <property type="match status" value="1"/>
</dbReference>
<dbReference type="PANTHER" id="PTHR45674">
    <property type="entry name" value="DNA LIGASE 1/3 FAMILY MEMBER"/>
    <property type="match status" value="1"/>
</dbReference>
<dbReference type="InterPro" id="IPR016059">
    <property type="entry name" value="DNA_ligase_ATP-dep_CS"/>
</dbReference>
<dbReference type="Gene3D" id="2.40.50.140">
    <property type="entry name" value="Nucleic acid-binding proteins"/>
    <property type="match status" value="1"/>
</dbReference>
<dbReference type="CDD" id="cd07969">
    <property type="entry name" value="OBF_DNA_ligase_I"/>
    <property type="match status" value="1"/>
</dbReference>
<keyword evidence="4" id="KW-0132">Cell division</keyword>
<accession>A0A9W7FSS6</accession>
<evidence type="ECO:0000256" key="4">
    <source>
        <dbReference type="ARBA" id="ARBA00022618"/>
    </source>
</evidence>
<dbReference type="Proteomes" id="UP001165122">
    <property type="component" value="Unassembled WGS sequence"/>
</dbReference>
<evidence type="ECO:0000313" key="19">
    <source>
        <dbReference type="EMBL" id="GMI17318.1"/>
    </source>
</evidence>
<name>A0A9W7FSS6_9STRA</name>
<evidence type="ECO:0000259" key="18">
    <source>
        <dbReference type="PROSITE" id="PS50160"/>
    </source>
</evidence>
<dbReference type="GO" id="GO:0071897">
    <property type="term" value="P:DNA biosynthetic process"/>
    <property type="evidence" value="ECO:0007669"/>
    <property type="project" value="InterPro"/>
</dbReference>
<dbReference type="FunFam" id="3.30.470.30:FF:000002">
    <property type="entry name" value="DNA ligase"/>
    <property type="match status" value="1"/>
</dbReference>
<feature type="compositionally biased region" description="Basic residues" evidence="17">
    <location>
        <begin position="59"/>
        <end position="68"/>
    </location>
</feature>
<keyword evidence="9 14" id="KW-0233">DNA recombination</keyword>
<dbReference type="GO" id="GO:0006273">
    <property type="term" value="P:lagging strand elongation"/>
    <property type="evidence" value="ECO:0007669"/>
    <property type="project" value="TreeGrafter"/>
</dbReference>
<sequence length="894" mass="98307">MSKAQPSLFNFFGAGAAKKKSPFASTPAPSSSQASSSSSPAKRKQEKENDSSSSSNPVKKSKNVKKSRVLIDSDDEDDAPAASPTAAPAKMDVVKKHSPSVSLSPKSTAAPSSTASKDSKKEALKAKVEAKKEEKEEKEKEKVEKEDEDEEFKGDDESTDESEEEEEEVDSSIFSKSSSSSSKQKEKDFTSKFKSAKSAPSTTTSGKGVVKKSTLMANKMTSNDNLITKDNAWEEGKDMPYSILTQCFEEIEGISARLEIQQKCTTMFRKLITLCPSNLVTTIYLCINAVAPSYECIELGIGDSILQKALVEAAGTTNAAMKAKLKDMGDLGLVAQAVKSKVRTLGFGAKPKPLTVSDVLASYRKVASISGTKSQSVKVGEIKKILNRANGIDSKFIVRGLQGKLRIGLAKTSVLVALAHAFVLTKTKAVEEAEEKLELTEEQIKEYPEASQTLINPSTPLSERLEAAVIIVKKAYSECSNFDQIIESALLQPLHDLHLHCKLEPGRPVEPMLAKPTKSVQEVLKRLEGQRFTCEYKYDGERVQVHLCPDGSVRCFSRNLLDTTDKFPEAPDFVKEACAETNVTSFVLDAEIVAFDSAKQMLVPFQVLSTRKREMEKGEEAKVKVIVQAFDLMYLNGESLLLKSLSERRDLLKKNFKVVEDKFRFAVSIDAQEDGDTAAIEEFLDAAIKGQCEGLMVKTLDTNAIYEPTKRSLNWLKLKKDYLEGMGDSVDLVPLGAYFGQGKRTGTYGAYLLGCYDTESEELQSVCKCGTGFSDENLQSLMEGLEDAIEETKPKGYVVASTLEPDVWFKPSQVWEVKAADLSTSSTHKGALDKVAEGRGIGLRFPRFERLRPDKKVEQATSSEQILDMYYNQDSVKDFIQNEGGDEDDNDFEL</sequence>
<keyword evidence="5" id="KW-0235">DNA replication</keyword>
<evidence type="ECO:0000256" key="13">
    <source>
        <dbReference type="ARBA" id="ARBA00034003"/>
    </source>
</evidence>
<evidence type="ECO:0000256" key="3">
    <source>
        <dbReference type="ARBA" id="ARBA00022598"/>
    </source>
</evidence>
<dbReference type="InterPro" id="IPR012310">
    <property type="entry name" value="DNA_ligase_ATP-dep_cent"/>
</dbReference>
<evidence type="ECO:0000256" key="16">
    <source>
        <dbReference type="SAM" id="Coils"/>
    </source>
</evidence>
<evidence type="ECO:0000256" key="9">
    <source>
        <dbReference type="ARBA" id="ARBA00023172"/>
    </source>
</evidence>
<evidence type="ECO:0000256" key="12">
    <source>
        <dbReference type="ARBA" id="ARBA00023306"/>
    </source>
</evidence>
<dbReference type="Pfam" id="PF04675">
    <property type="entry name" value="DNA_ligase_A_N"/>
    <property type="match status" value="1"/>
</dbReference>
<feature type="compositionally biased region" description="Low complexity" evidence="17">
    <location>
        <begin position="192"/>
        <end position="208"/>
    </location>
</feature>
<dbReference type="Gene3D" id="3.30.1490.70">
    <property type="match status" value="1"/>
</dbReference>